<proteinExistence type="predicted"/>
<dbReference type="InterPro" id="IPR036318">
    <property type="entry name" value="FAD-bd_PCMH-like_sf"/>
</dbReference>
<evidence type="ECO:0000313" key="4">
    <source>
        <dbReference type="EMBL" id="MDQ0454954.1"/>
    </source>
</evidence>
<reference evidence="4 5" key="1">
    <citation type="submission" date="2023-07" db="EMBL/GenBank/DDBJ databases">
        <title>Genomic Encyclopedia of Type Strains, Phase IV (KMG-IV): sequencing the most valuable type-strain genomes for metagenomic binning, comparative biology and taxonomic classification.</title>
        <authorList>
            <person name="Goeker M."/>
        </authorList>
    </citation>
    <scope>NUCLEOTIDE SEQUENCE [LARGE SCALE GENOMIC DNA]</scope>
    <source>
        <strain evidence="4 5">DSM 100301</strain>
    </source>
</reference>
<dbReference type="Proteomes" id="UP001235269">
    <property type="component" value="Unassembled WGS sequence"/>
</dbReference>
<dbReference type="SUPFAM" id="SSF55103">
    <property type="entry name" value="FAD-linked oxidases, C-terminal domain"/>
    <property type="match status" value="1"/>
</dbReference>
<keyword evidence="5" id="KW-1185">Reference proteome</keyword>
<dbReference type="Gene3D" id="3.30.465.10">
    <property type="match status" value="1"/>
</dbReference>
<dbReference type="InterPro" id="IPR016166">
    <property type="entry name" value="FAD-bd_PCMH"/>
</dbReference>
<evidence type="ECO:0000313" key="5">
    <source>
        <dbReference type="Proteomes" id="UP001235269"/>
    </source>
</evidence>
<gene>
    <name evidence="4" type="ORF">QO005_001284</name>
</gene>
<dbReference type="InterPro" id="IPR006094">
    <property type="entry name" value="Oxid_FAD_bind_N"/>
</dbReference>
<dbReference type="PANTHER" id="PTHR11748">
    <property type="entry name" value="D-LACTATE DEHYDROGENASE"/>
    <property type="match status" value="1"/>
</dbReference>
<feature type="domain" description="FAD-binding PCMH-type" evidence="3">
    <location>
        <begin position="1"/>
        <end position="183"/>
    </location>
</feature>
<keyword evidence="1" id="KW-0285">Flavoprotein</keyword>
<dbReference type="Pfam" id="PF01565">
    <property type="entry name" value="FAD_binding_4"/>
    <property type="match status" value="1"/>
</dbReference>
<organism evidence="4 5">
    <name type="scientific">Rhizobium paknamense</name>
    <dbReference type="NCBI Taxonomy" id="1206817"/>
    <lineage>
        <taxon>Bacteria</taxon>
        <taxon>Pseudomonadati</taxon>
        <taxon>Pseudomonadota</taxon>
        <taxon>Alphaproteobacteria</taxon>
        <taxon>Hyphomicrobiales</taxon>
        <taxon>Rhizobiaceae</taxon>
        <taxon>Rhizobium/Agrobacterium group</taxon>
        <taxon>Rhizobium</taxon>
    </lineage>
</organism>
<keyword evidence="2" id="KW-0274">FAD</keyword>
<evidence type="ECO:0000256" key="1">
    <source>
        <dbReference type="ARBA" id="ARBA00022630"/>
    </source>
</evidence>
<dbReference type="EMBL" id="JAUSWH010000003">
    <property type="protein sequence ID" value="MDQ0454954.1"/>
    <property type="molecule type" value="Genomic_DNA"/>
</dbReference>
<dbReference type="PANTHER" id="PTHR11748:SF103">
    <property type="entry name" value="GLYCOLATE OXIDASE SUBUNIT GLCE"/>
    <property type="match status" value="1"/>
</dbReference>
<dbReference type="PROSITE" id="PS51387">
    <property type="entry name" value="FAD_PCMH"/>
    <property type="match status" value="1"/>
</dbReference>
<evidence type="ECO:0000259" key="3">
    <source>
        <dbReference type="PROSITE" id="PS51387"/>
    </source>
</evidence>
<protein>
    <submittedName>
        <fullName evidence="4">Glycolate oxidase FAD binding subunit</fullName>
    </submittedName>
</protein>
<dbReference type="InterPro" id="IPR016164">
    <property type="entry name" value="FAD-linked_Oxase-like_C"/>
</dbReference>
<comment type="caution">
    <text evidence="4">The sequence shown here is derived from an EMBL/GenBank/DDBJ whole genome shotgun (WGS) entry which is preliminary data.</text>
</comment>
<dbReference type="SUPFAM" id="SSF56176">
    <property type="entry name" value="FAD-binding/transporter-associated domain-like"/>
    <property type="match status" value="1"/>
</dbReference>
<sequence length="411" mass="42724">MNMPVYAPTSEAEASQIIKTSATNGAALHLQGGGTRSGFGHAVKADSVLSSRGLSGIVAYDPAEMVLTARAGTPMAEIEAAVTEAGQGLAFEPPDHRPLMGTTGTPTIGGVFATNASGPRRFTAGAARDHLLGIRFVNGRGEGIRAGGRVMKNVTGLDLVKLLAGSYGTLGFLTEVTFKVLPRPRAVETVVLSGLLDDEAARAIAIAMALPVEVSGAAHLPELVSPRLLGGHLPSGPATLLRLEGLPASVTERVAKLREALSRLGSVTSLGAEESQLLWQQVRDVIPFADGQNKPVWRVSVAPMAGHQLVAGLRLHAAIDAFYDWQGGLVWMRPESECDASLIRQGIAALGGGHATLMRADQPMRAITPAFEPLSPAVAALTAAVRLSLDPKALFNPGLMTPPQASFAESA</sequence>
<accession>A0ABU0I9P3</accession>
<dbReference type="InterPro" id="IPR016169">
    <property type="entry name" value="FAD-bd_PCMH_sub2"/>
</dbReference>
<evidence type="ECO:0000256" key="2">
    <source>
        <dbReference type="ARBA" id="ARBA00022827"/>
    </source>
</evidence>
<name>A0ABU0I9P3_9HYPH</name>